<evidence type="ECO:0000313" key="3">
    <source>
        <dbReference type="EMBL" id="APJ03969.1"/>
    </source>
</evidence>
<reference evidence="3 4" key="1">
    <citation type="submission" date="2016-10" db="EMBL/GenBank/DDBJ databases">
        <title>Silvanigrella aquatica sp. nov., isolated from a freshwater lake located in the Black Forest, Germany, description of Silvanigrellaceae fam. nov., Silvanigrellales ord. nov., reclassification of the order Bdellovibrionales in the class Oligoflexia, reclassification of the families Bacteriovoracaceae and Halobacteriovoraceae in the new order Bacteriovoracales ord. nov., and reclassification of the family Pseudobacteriovoracaceae in the order Oligoflexiales.</title>
        <authorList>
            <person name="Hahn M.W."/>
            <person name="Schmidt J."/>
            <person name="Koll U."/>
            <person name="Rohde M."/>
            <person name="Verbag S."/>
            <person name="Pitt A."/>
            <person name="Nakai R."/>
            <person name="Naganuma T."/>
            <person name="Lang E."/>
        </authorList>
    </citation>
    <scope>NUCLEOTIDE SEQUENCE [LARGE SCALE GENOMIC DNA]</scope>
    <source>
        <strain evidence="3 4">MWH-Nonnen-W8red</strain>
    </source>
</reference>
<dbReference type="InterPro" id="IPR016163">
    <property type="entry name" value="Ald_DH_C"/>
</dbReference>
<keyword evidence="4" id="KW-1185">Reference proteome</keyword>
<dbReference type="EMBL" id="CP017834">
    <property type="protein sequence ID" value="APJ03969.1"/>
    <property type="molecule type" value="Genomic_DNA"/>
</dbReference>
<sequence>MSYLSSSEKIIECFNFIGGKWTSPDEKMGSVLCPFTGKAIANTYRSYPKTIENAVKIAKQAQLDWGQQSLRERAQIMAKFQKWLQDNSNSLSQTISNECGKLPQEARDGLMKGIEILEFAASMQNHDTMTKMLVSKGIHCEFRREPLGVVAGITPSNFPAMVPLWMLPIALMVGNSFIWKPSEKTPMTSLLICNGFKECGLPDGILNVIQGDKITVESICDHPDIQAVAFVGSTPAAKSVYTRATAQGKRALTLGGAKNHIILMPDAQLELASDGILASFSGCAGQRCMAASVLLAVGDCDHIIEDIVTKAQKFQAGKDIGAVITKQSLERLQSAIEKSVHEGAKLSVDGRYVKVPDELSQGNWLNPTILDNVNENSFAATEELFGPILSIVRCKNLDHAMKIENENPYGNAASVFTTRGDVAEYVTLKAKSGMIGINVGIPVPREPFSFGGINQSKFGHGDITGNGGIEFWSNRKKVTTKWTQITNQNWMS</sequence>
<feature type="domain" description="Aldehyde dehydrogenase" evidence="2">
    <location>
        <begin position="21"/>
        <end position="478"/>
    </location>
</feature>
<evidence type="ECO:0000313" key="4">
    <source>
        <dbReference type="Proteomes" id="UP000184731"/>
    </source>
</evidence>
<proteinExistence type="predicted"/>
<dbReference type="InterPro" id="IPR010061">
    <property type="entry name" value="MeMal-semiAld_DH"/>
</dbReference>
<evidence type="ECO:0000259" key="2">
    <source>
        <dbReference type="Pfam" id="PF00171"/>
    </source>
</evidence>
<protein>
    <submittedName>
        <fullName evidence="3">Methylmalonate-semialdehyde dehydrogenase (Acylating)</fullName>
    </submittedName>
</protein>
<dbReference type="GO" id="GO:0004491">
    <property type="term" value="F:methylmalonate-semialdehyde dehydrogenase (acylating, NAD) activity"/>
    <property type="evidence" value="ECO:0007669"/>
    <property type="project" value="InterPro"/>
</dbReference>
<accession>A0A1L4D186</accession>
<dbReference type="InterPro" id="IPR015590">
    <property type="entry name" value="Aldehyde_DH_dom"/>
</dbReference>
<dbReference type="KEGG" id="saqi:AXG55_08635"/>
<evidence type="ECO:0000256" key="1">
    <source>
        <dbReference type="ARBA" id="ARBA00023002"/>
    </source>
</evidence>
<keyword evidence="1" id="KW-0560">Oxidoreductase</keyword>
<dbReference type="RefSeq" id="WP_148697713.1">
    <property type="nucleotide sequence ID" value="NZ_CP017834.1"/>
</dbReference>
<dbReference type="AlphaFoldDB" id="A0A1L4D186"/>
<dbReference type="Proteomes" id="UP000184731">
    <property type="component" value="Chromosome"/>
</dbReference>
<dbReference type="InterPro" id="IPR016162">
    <property type="entry name" value="Ald_DH_N"/>
</dbReference>
<dbReference type="NCBIfam" id="TIGR01722">
    <property type="entry name" value="MMSDH"/>
    <property type="match status" value="1"/>
</dbReference>
<dbReference type="FunFam" id="3.40.309.10:FF:000002">
    <property type="entry name" value="Methylmalonate-semialdehyde dehydrogenase (Acylating)"/>
    <property type="match status" value="1"/>
</dbReference>
<dbReference type="SUPFAM" id="SSF53720">
    <property type="entry name" value="ALDH-like"/>
    <property type="match status" value="1"/>
</dbReference>
<dbReference type="GO" id="GO:0006210">
    <property type="term" value="P:thymine catabolic process"/>
    <property type="evidence" value="ECO:0007669"/>
    <property type="project" value="TreeGrafter"/>
</dbReference>
<name>A0A1L4D186_9BACT</name>
<dbReference type="OrthoDB" id="5287918at2"/>
<dbReference type="Gene3D" id="3.40.605.10">
    <property type="entry name" value="Aldehyde Dehydrogenase, Chain A, domain 1"/>
    <property type="match status" value="1"/>
</dbReference>
<dbReference type="InterPro" id="IPR016161">
    <property type="entry name" value="Ald_DH/histidinol_DH"/>
</dbReference>
<dbReference type="PANTHER" id="PTHR43866:SF4">
    <property type="entry name" value="MALONATE-SEMIALDEHYDE DEHYDROGENASE"/>
    <property type="match status" value="1"/>
</dbReference>
<organism evidence="3 4">
    <name type="scientific">Silvanigrella aquatica</name>
    <dbReference type="NCBI Taxonomy" id="1915309"/>
    <lineage>
        <taxon>Bacteria</taxon>
        <taxon>Pseudomonadati</taxon>
        <taxon>Bdellovibrionota</taxon>
        <taxon>Oligoflexia</taxon>
        <taxon>Silvanigrellales</taxon>
        <taxon>Silvanigrellaceae</taxon>
        <taxon>Silvanigrella</taxon>
    </lineage>
</organism>
<dbReference type="GO" id="GO:0006574">
    <property type="term" value="P:L-valine catabolic process"/>
    <property type="evidence" value="ECO:0007669"/>
    <property type="project" value="TreeGrafter"/>
</dbReference>
<dbReference type="STRING" id="1915309.AXG55_08635"/>
<dbReference type="Gene3D" id="3.40.309.10">
    <property type="entry name" value="Aldehyde Dehydrogenase, Chain A, domain 2"/>
    <property type="match status" value="1"/>
</dbReference>
<gene>
    <name evidence="3" type="ORF">AXG55_08635</name>
</gene>
<dbReference type="PANTHER" id="PTHR43866">
    <property type="entry name" value="MALONATE-SEMIALDEHYDE DEHYDROGENASE"/>
    <property type="match status" value="1"/>
</dbReference>
<dbReference type="Pfam" id="PF00171">
    <property type="entry name" value="Aldedh"/>
    <property type="match status" value="1"/>
</dbReference>